<evidence type="ECO:0000256" key="1">
    <source>
        <dbReference type="SAM" id="Phobius"/>
    </source>
</evidence>
<evidence type="ECO:0000313" key="2">
    <source>
        <dbReference type="EMBL" id="ESL05145.1"/>
    </source>
</evidence>
<dbReference type="VEuPathDB" id="TriTrypDB:TRSC58_07231"/>
<comment type="caution">
    <text evidence="2">The sequence shown here is derived from an EMBL/GenBank/DDBJ whole genome shotgun (WGS) entry which is preliminary data.</text>
</comment>
<protein>
    <submittedName>
        <fullName evidence="2">Uncharacterized protein</fullName>
    </submittedName>
</protein>
<name>A0A061IT88_TRYRA</name>
<organism evidence="2 3">
    <name type="scientific">Trypanosoma rangeli SC58</name>
    <dbReference type="NCBI Taxonomy" id="429131"/>
    <lineage>
        <taxon>Eukaryota</taxon>
        <taxon>Discoba</taxon>
        <taxon>Euglenozoa</taxon>
        <taxon>Kinetoplastea</taxon>
        <taxon>Metakinetoplastina</taxon>
        <taxon>Trypanosomatida</taxon>
        <taxon>Trypanosomatidae</taxon>
        <taxon>Trypanosoma</taxon>
        <taxon>Herpetosoma</taxon>
    </lineage>
</organism>
<dbReference type="EMBL" id="AUPL01007257">
    <property type="protein sequence ID" value="ESL05145.1"/>
    <property type="molecule type" value="Genomic_DNA"/>
</dbReference>
<gene>
    <name evidence="2" type="ORF">TRSC58_07231</name>
</gene>
<keyword evidence="1" id="KW-0812">Transmembrane</keyword>
<dbReference type="AlphaFoldDB" id="A0A061IT88"/>
<dbReference type="Proteomes" id="UP000031737">
    <property type="component" value="Unassembled WGS sequence"/>
</dbReference>
<sequence length="70" mass="8125">MPKKKTQECRHAVEEKIHHSLPSSPTPSHLLYHPNSPTLFFFIFFFSLSASLTHARTIHKTKVDAKKKIR</sequence>
<reference evidence="2 3" key="1">
    <citation type="submission" date="2013-07" db="EMBL/GenBank/DDBJ databases">
        <authorList>
            <person name="Stoco P.H."/>
            <person name="Wagner G."/>
            <person name="Gerber A."/>
            <person name="Zaha A."/>
            <person name="Thompson C."/>
            <person name="Bartholomeu D.C."/>
            <person name="Luckemeyer D.D."/>
            <person name="Bahia D."/>
            <person name="Loreto E."/>
            <person name="Prestes E.B."/>
            <person name="Lima F.M."/>
            <person name="Rodrigues-Luiz G."/>
            <person name="Vallejo G.A."/>
            <person name="Filho J.F."/>
            <person name="Monteiro K.M."/>
            <person name="Tyler K.M."/>
            <person name="de Almeida L.G."/>
            <person name="Ortiz M.F."/>
            <person name="Siervo M.A."/>
            <person name="de Moraes M.H."/>
            <person name="Cunha O.L."/>
            <person name="Mendonca-Neto R."/>
            <person name="Silva R."/>
            <person name="Teixeira S.M."/>
            <person name="Murta S.M."/>
            <person name="Sincero T.C."/>
            <person name="Mendes T.A."/>
            <person name="Urmenyi T.P."/>
            <person name="Silva V.G."/>
            <person name="da Rocha W.D."/>
            <person name="Andersson B."/>
            <person name="Romanha A.J."/>
            <person name="Steindel M."/>
            <person name="de Vasconcelos A.T."/>
            <person name="Grisard E.C."/>
        </authorList>
    </citation>
    <scope>NUCLEOTIDE SEQUENCE [LARGE SCALE GENOMIC DNA]</scope>
    <source>
        <strain evidence="2 3">SC58</strain>
    </source>
</reference>
<proteinExistence type="predicted"/>
<feature type="transmembrane region" description="Helical" evidence="1">
    <location>
        <begin position="39"/>
        <end position="58"/>
    </location>
</feature>
<keyword evidence="1" id="KW-0472">Membrane</keyword>
<evidence type="ECO:0000313" key="3">
    <source>
        <dbReference type="Proteomes" id="UP000031737"/>
    </source>
</evidence>
<keyword evidence="3" id="KW-1185">Reference proteome</keyword>
<accession>A0A061IT88</accession>
<keyword evidence="1" id="KW-1133">Transmembrane helix</keyword>